<comment type="caution">
    <text evidence="3">The sequence shown here is derived from an EMBL/GenBank/DDBJ whole genome shotgun (WGS) entry which is preliminary data.</text>
</comment>
<dbReference type="SMART" id="SM00897">
    <property type="entry name" value="FIST"/>
    <property type="match status" value="1"/>
</dbReference>
<gene>
    <name evidence="3" type="ORF">EI684_12985</name>
</gene>
<accession>A0A426TXW0</accession>
<feature type="domain" description="FIST C-domain" evidence="2">
    <location>
        <begin position="233"/>
        <end position="373"/>
    </location>
</feature>
<dbReference type="PANTHER" id="PTHR40252:SF2">
    <property type="entry name" value="BLR0328 PROTEIN"/>
    <property type="match status" value="1"/>
</dbReference>
<dbReference type="PANTHER" id="PTHR40252">
    <property type="entry name" value="BLR0328 PROTEIN"/>
    <property type="match status" value="1"/>
</dbReference>
<dbReference type="InterPro" id="IPR019494">
    <property type="entry name" value="FIST_C"/>
</dbReference>
<dbReference type="SMART" id="SM01204">
    <property type="entry name" value="FIST_C"/>
    <property type="match status" value="1"/>
</dbReference>
<proteinExistence type="predicted"/>
<evidence type="ECO:0000259" key="1">
    <source>
        <dbReference type="SMART" id="SM00897"/>
    </source>
</evidence>
<dbReference type="InterPro" id="IPR013702">
    <property type="entry name" value="FIST_domain_N"/>
</dbReference>
<evidence type="ECO:0000313" key="3">
    <source>
        <dbReference type="EMBL" id="RRR70666.1"/>
    </source>
</evidence>
<dbReference type="AlphaFoldDB" id="A0A426TXW0"/>
<evidence type="ECO:0000259" key="2">
    <source>
        <dbReference type="SMART" id="SM01204"/>
    </source>
</evidence>
<evidence type="ECO:0000313" key="4">
    <source>
        <dbReference type="Proteomes" id="UP000280307"/>
    </source>
</evidence>
<dbReference type="EMBL" id="RSAS01000504">
    <property type="protein sequence ID" value="RRR70666.1"/>
    <property type="molecule type" value="Genomic_DNA"/>
</dbReference>
<organism evidence="3 4">
    <name type="scientific">Candidatus Viridilinea halotolerans</name>
    <dbReference type="NCBI Taxonomy" id="2491704"/>
    <lineage>
        <taxon>Bacteria</taxon>
        <taxon>Bacillati</taxon>
        <taxon>Chloroflexota</taxon>
        <taxon>Chloroflexia</taxon>
        <taxon>Chloroflexales</taxon>
        <taxon>Chloroflexineae</taxon>
        <taxon>Oscillochloridaceae</taxon>
        <taxon>Candidatus Viridilinea</taxon>
    </lineage>
</organism>
<evidence type="ECO:0008006" key="5">
    <source>
        <dbReference type="Google" id="ProtNLM"/>
    </source>
</evidence>
<name>A0A426TXW0_9CHLR</name>
<dbReference type="Pfam" id="PF10442">
    <property type="entry name" value="FIST_C"/>
    <property type="match status" value="1"/>
</dbReference>
<dbReference type="Pfam" id="PF08495">
    <property type="entry name" value="FIST"/>
    <property type="match status" value="1"/>
</dbReference>
<sequence>MGILAGVGASTHVDSATAGGSAVREALDNLAVPARLLVVFTTEHYDHALVLDAIHAAARATPLLGCCTGGLITPAGILPVGVGVLALGGDEFEVALAIAPGLSTTPTASAEAVAETLEAAHLDPEGERNNVALVFADGLTGSLAMDTAIQSAAAVLGPLCPLFGGAAGDSLNYGHTVLFAGDRIMSDAFVAAQISTSAPIGVGVHHGWRPASRRMAVTRSTGNLLYELDGRPAIAIYRELLPEETITEANFREISRFHPLGFVQAGSEPLVRLPLAVTDEGALSCVGTLPGDAFAYIMQGDPASLIEAAAYAAERAMVALEGNPPAVAIIINCVTRPPLLGEQRHTELERIRAVIGANTPFLGMYSFGEIAAADGPPAFHNKTVAVCVLGRGDG</sequence>
<protein>
    <recommendedName>
        <fullName evidence="5">Histidine kinase</fullName>
    </recommendedName>
</protein>
<dbReference type="Proteomes" id="UP000280307">
    <property type="component" value="Unassembled WGS sequence"/>
</dbReference>
<reference evidence="3 4" key="1">
    <citation type="submission" date="2018-12" db="EMBL/GenBank/DDBJ databases">
        <title>Genome Sequence of Candidatus Viridilinea halotolerans isolated from saline sulfide-rich spring.</title>
        <authorList>
            <person name="Grouzdev D.S."/>
            <person name="Burganskaya E.I."/>
            <person name="Krutkina M.S."/>
            <person name="Sukhacheva M.V."/>
            <person name="Gorlenko V.M."/>
        </authorList>
    </citation>
    <scope>NUCLEOTIDE SEQUENCE [LARGE SCALE GENOMIC DNA]</scope>
    <source>
        <strain evidence="3">Chok-6</strain>
    </source>
</reference>
<feature type="domain" description="FIST" evidence="1">
    <location>
        <begin position="33"/>
        <end position="232"/>
    </location>
</feature>